<organism evidence="6 7">
    <name type="scientific">Pontibacter aydingkolensis</name>
    <dbReference type="NCBI Taxonomy" id="1911536"/>
    <lineage>
        <taxon>Bacteria</taxon>
        <taxon>Pseudomonadati</taxon>
        <taxon>Bacteroidota</taxon>
        <taxon>Cytophagia</taxon>
        <taxon>Cytophagales</taxon>
        <taxon>Hymenobacteraceae</taxon>
        <taxon>Pontibacter</taxon>
    </lineage>
</organism>
<dbReference type="EMBL" id="JAHYXK010000019">
    <property type="protein sequence ID" value="MBW7468783.1"/>
    <property type="molecule type" value="Genomic_DNA"/>
</dbReference>
<reference evidence="6 7" key="1">
    <citation type="journal article" date="2016" name="Int. J. Syst. Evol. Microbiol.">
        <title>Pontibacter aydingkolensis sp. nov., isolated from soil of a salt lake.</title>
        <authorList>
            <person name="Osman G."/>
            <person name="Zhang T."/>
            <person name="Lou K."/>
            <person name="Gao Y."/>
            <person name="Chang W."/>
            <person name="Lin Q."/>
            <person name="Yang H.M."/>
            <person name="Huo X.D."/>
            <person name="Wang N."/>
        </authorList>
    </citation>
    <scope>NUCLEOTIDE SEQUENCE [LARGE SCALE GENOMIC DNA]</scope>
    <source>
        <strain evidence="6 7">KACC 19255</strain>
    </source>
</reference>
<feature type="region of interest" description="Disordered" evidence="3">
    <location>
        <begin position="794"/>
        <end position="829"/>
    </location>
</feature>
<comment type="caution">
    <text evidence="6">The sequence shown here is derived from an EMBL/GenBank/DDBJ whole genome shotgun (WGS) entry which is preliminary data.</text>
</comment>
<evidence type="ECO:0000256" key="1">
    <source>
        <dbReference type="ARBA" id="ARBA00022737"/>
    </source>
</evidence>
<keyword evidence="4" id="KW-0732">Signal</keyword>
<dbReference type="Pfam" id="PF15902">
    <property type="entry name" value="Sortilin-Vps10"/>
    <property type="match status" value="1"/>
</dbReference>
<feature type="chain" id="PRO_5045168215" description="Sortilin N-terminal domain-containing protein" evidence="4">
    <location>
        <begin position="22"/>
        <end position="1097"/>
    </location>
</feature>
<name>A0ABS7CY42_9BACT</name>
<dbReference type="Proteomes" id="UP000813018">
    <property type="component" value="Unassembled WGS sequence"/>
</dbReference>
<feature type="signal peptide" evidence="4">
    <location>
        <begin position="1"/>
        <end position="21"/>
    </location>
</feature>
<feature type="compositionally biased region" description="Low complexity" evidence="3">
    <location>
        <begin position="796"/>
        <end position="805"/>
    </location>
</feature>
<protein>
    <recommendedName>
        <fullName evidence="5">Sortilin N-terminal domain-containing protein</fullName>
    </recommendedName>
</protein>
<evidence type="ECO:0000259" key="5">
    <source>
        <dbReference type="Pfam" id="PF15902"/>
    </source>
</evidence>
<feature type="coiled-coil region" evidence="2">
    <location>
        <begin position="944"/>
        <end position="978"/>
    </location>
</feature>
<dbReference type="InterPro" id="IPR036278">
    <property type="entry name" value="Sialidase_sf"/>
</dbReference>
<dbReference type="InterPro" id="IPR031778">
    <property type="entry name" value="Sortilin_N"/>
</dbReference>
<dbReference type="InterPro" id="IPR015943">
    <property type="entry name" value="WD40/YVTN_repeat-like_dom_sf"/>
</dbReference>
<keyword evidence="1" id="KW-0677">Repeat</keyword>
<dbReference type="Gene3D" id="2.130.10.10">
    <property type="entry name" value="YVTN repeat-like/Quinoprotein amine dehydrogenase"/>
    <property type="match status" value="3"/>
</dbReference>
<evidence type="ECO:0000256" key="3">
    <source>
        <dbReference type="SAM" id="MobiDB-lite"/>
    </source>
</evidence>
<feature type="domain" description="Sortilin N-terminal" evidence="5">
    <location>
        <begin position="122"/>
        <end position="244"/>
    </location>
</feature>
<gene>
    <name evidence="6" type="ORF">K0O23_17040</name>
</gene>
<keyword evidence="7" id="KW-1185">Reference proteome</keyword>
<keyword evidence="2" id="KW-0175">Coiled coil</keyword>
<dbReference type="RefSeq" id="WP_219878654.1">
    <property type="nucleotide sequence ID" value="NZ_JAHYXK010000019.1"/>
</dbReference>
<dbReference type="SUPFAM" id="SSF110296">
    <property type="entry name" value="Oligoxyloglucan reducing end-specific cellobiohydrolase"/>
    <property type="match status" value="1"/>
</dbReference>
<dbReference type="PANTHER" id="PTHR12106:SF27">
    <property type="entry name" value="SORTILIN-RELATED RECEPTOR"/>
    <property type="match status" value="1"/>
</dbReference>
<dbReference type="PANTHER" id="PTHR12106">
    <property type="entry name" value="SORTILIN RELATED"/>
    <property type="match status" value="1"/>
</dbReference>
<evidence type="ECO:0000256" key="4">
    <source>
        <dbReference type="SAM" id="SignalP"/>
    </source>
</evidence>
<sequence>MFKKLPHLLLAAMLGMAGAQAQELPTAVFKQMKARSIGPAVMSGRITAIDAVVSNPDIMYVGAASGGVWKSENGGVSWDPIFDSQPNINIGSIAIQQSNPSVLWVGTGEGNPRNSVNMGNGIYKSIDGGRTWKHMGLDKTFNIHRILIDPTNPDVVYAGAIGMPFGEHKERGVYKTTDGGKTWDQVLYTNEKSGVADMVMDPSNPNKLVVAMWQHRRTAWDFTSGGAGSGLYITYDGGKTWKKKTEVDGLPKGDFGRIGIAMSRSMPSRIYALVEASKNGLYRSDDGGEKWTKVTDDASIVTNRPFYFNEIFVDPKNENRVYMIYQPIAVSEDAGKSFKVIADLSKVHADHHAFWIHPENPNLIIDGNDGGVAISRDRGKTWDFPETIPIGQFYHINVDNEVPYNIYGGLQDNGSWTGPAYTFTQGGIRNYAWQVVLYGDGFDVMPDPEDARYGYAMSQGGNLARYDKETGRTQFLKPTIADYKTKLRFNWNAAIAQDPFNKSTIYYGSQFVHKSNDKGMSWETISPDLTLNNPEQQKQNESGGLTLDVTSAENHNTILTIAPSALQQGVLWAGTDDGNVQVTRDGGKTWANVSSRIPGLPKEAWIAQITASRHNAGEAFVVANHYRAGSDLAPYIYRTTDYGKTWVRLVDDKKVKGYALSFLQDPTEPNLMFAGTEHGLWVSINAGKTWKQWDQGIPAAPVMDLAMQEREADLVIGTFGRSIYVLDNVRPLRKLAATGGKVLEQPLVAFEASDAYLVNYRNPVGYMNDTDNLYQADNRRAGANLTYYIQPKQKPADLAAKPSSKPAKKQEKKATVNKETGDKMATSLPAKSAVEAKKTAKTDTLYVRVYNEANQHIRTLQQVPDSTLGVQRMTWNLTEKGLRQPGSNKPKKTDAEPSGSQVLPGRYKLVFQYAGAKDSTFINVNADPRIPFNKEVLIARRALQDRLNQNISQLTEATDRLQEANAATELLMAQLKDKNGKEFADLRKATKAVQDSLKTVREEILGKRLEKQGYGRPYQLTVVSKLREASSYVNGRMDAPTQTEDQLVAQADVMTREALAKVNQFFTTQWAEYRRKVEATPIMVVKAYSEINPTSSN</sequence>
<evidence type="ECO:0000256" key="2">
    <source>
        <dbReference type="SAM" id="Coils"/>
    </source>
</evidence>
<feature type="compositionally biased region" description="Basic and acidic residues" evidence="3">
    <location>
        <begin position="808"/>
        <end position="822"/>
    </location>
</feature>
<dbReference type="InterPro" id="IPR050310">
    <property type="entry name" value="VPS10-sortilin"/>
</dbReference>
<feature type="region of interest" description="Disordered" evidence="3">
    <location>
        <begin position="878"/>
        <end position="901"/>
    </location>
</feature>
<evidence type="ECO:0000313" key="7">
    <source>
        <dbReference type="Proteomes" id="UP000813018"/>
    </source>
</evidence>
<evidence type="ECO:0000313" key="6">
    <source>
        <dbReference type="EMBL" id="MBW7468783.1"/>
    </source>
</evidence>
<proteinExistence type="predicted"/>
<dbReference type="CDD" id="cd15482">
    <property type="entry name" value="Sialidase_non-viral"/>
    <property type="match status" value="3"/>
</dbReference>
<dbReference type="SUPFAM" id="SSF50939">
    <property type="entry name" value="Sialidases"/>
    <property type="match status" value="1"/>
</dbReference>
<accession>A0ABS7CY42</accession>